<name>A0AAE0F6L7_9CHLO</name>
<gene>
    <name evidence="1" type="ORF">CYMTET_36817</name>
</gene>
<reference evidence="1 2" key="1">
    <citation type="journal article" date="2015" name="Genome Biol. Evol.">
        <title>Comparative Genomics of a Bacterivorous Green Alga Reveals Evolutionary Causalities and Consequences of Phago-Mixotrophic Mode of Nutrition.</title>
        <authorList>
            <person name="Burns J.A."/>
            <person name="Paasch A."/>
            <person name="Narechania A."/>
            <person name="Kim E."/>
        </authorList>
    </citation>
    <scope>NUCLEOTIDE SEQUENCE [LARGE SCALE GENOMIC DNA]</scope>
    <source>
        <strain evidence="1 2">PLY_AMNH</strain>
    </source>
</reference>
<dbReference type="SUPFAM" id="SSF56672">
    <property type="entry name" value="DNA/RNA polymerases"/>
    <property type="match status" value="1"/>
</dbReference>
<organism evidence="1 2">
    <name type="scientific">Cymbomonas tetramitiformis</name>
    <dbReference type="NCBI Taxonomy" id="36881"/>
    <lineage>
        <taxon>Eukaryota</taxon>
        <taxon>Viridiplantae</taxon>
        <taxon>Chlorophyta</taxon>
        <taxon>Pyramimonadophyceae</taxon>
        <taxon>Pyramimonadales</taxon>
        <taxon>Pyramimonadaceae</taxon>
        <taxon>Cymbomonas</taxon>
    </lineage>
</organism>
<keyword evidence="2" id="KW-1185">Reference proteome</keyword>
<evidence type="ECO:0000313" key="2">
    <source>
        <dbReference type="Proteomes" id="UP001190700"/>
    </source>
</evidence>
<proteinExistence type="predicted"/>
<accession>A0AAE0F6L7</accession>
<dbReference type="Proteomes" id="UP001190700">
    <property type="component" value="Unassembled WGS sequence"/>
</dbReference>
<protein>
    <recommendedName>
        <fullName evidence="3">Reverse transcriptase domain-containing protein</fullName>
    </recommendedName>
</protein>
<evidence type="ECO:0008006" key="3">
    <source>
        <dbReference type="Google" id="ProtNLM"/>
    </source>
</evidence>
<dbReference type="InterPro" id="IPR043502">
    <property type="entry name" value="DNA/RNA_pol_sf"/>
</dbReference>
<comment type="caution">
    <text evidence="1">The sequence shown here is derived from an EMBL/GenBank/DDBJ whole genome shotgun (WGS) entry which is preliminary data.</text>
</comment>
<dbReference type="AlphaFoldDB" id="A0AAE0F6L7"/>
<sequence>MRAQGFSATVGFLDDFWVCTELETGPRGALEALRLLQDALEFLGLEVAWEKCEGPVQDVIFLGVRLCTNECGEGRVSASLPVHKLVRGLSLFCGSGHALLRSKGKWIRLTGGARADFVFVAECMMLYVDNR</sequence>
<evidence type="ECO:0000313" key="1">
    <source>
        <dbReference type="EMBL" id="KAK3253956.1"/>
    </source>
</evidence>
<dbReference type="EMBL" id="LGRX02024519">
    <property type="protein sequence ID" value="KAK3253956.1"/>
    <property type="molecule type" value="Genomic_DNA"/>
</dbReference>